<evidence type="ECO:0000259" key="3">
    <source>
        <dbReference type="Pfam" id="PF14111"/>
    </source>
</evidence>
<dbReference type="Pfam" id="PF14111">
    <property type="entry name" value="DUF4283"/>
    <property type="match status" value="1"/>
</dbReference>
<gene>
    <name evidence="4" type="ORF">HID58_066430</name>
</gene>
<proteinExistence type="predicted"/>
<protein>
    <recommendedName>
        <fullName evidence="3">DUF4283 domain-containing protein</fullName>
    </recommendedName>
</protein>
<feature type="compositionally biased region" description="Polar residues" evidence="1">
    <location>
        <begin position="379"/>
        <end position="409"/>
    </location>
</feature>
<dbReference type="Proteomes" id="UP000824890">
    <property type="component" value="Unassembled WGS sequence"/>
</dbReference>
<dbReference type="PANTHER" id="PTHR31286:SF90">
    <property type="entry name" value="DUF4283 DOMAIN-CONTAINING PROTEIN"/>
    <property type="match status" value="1"/>
</dbReference>
<sequence>MKSEPLVPPVSCFLLLLLVALPLHRTPPPPPHPPDPLSPSSPSFDFQFPTLQTTVASPPLSKRQISLLKGTASFGSGNGKSPLLLCSSSGPAPEKVKESLFHTRSADFKSTPDVTVHNSFKGFTVLPPKNSSNYPSNYTPTKPIADKTLRRVAPLSYSENGVPQVTIPDEVFQRGAELHKDFVLGSFLAKMPSYQAIQSVLNFMWGKGQKLDIRTNKEERTIMVRIPNEYIRKKVLEKRIWYVGTAMFQVTPWSSRGSVSAVDIGSIPLWAHLNGLPLDLRTLEGLSFAAGLIGEPKETDEFTKNISDVNIAHVKVEADMTKPLPTLIELRRTSGEIIPVHVEYPWTPPVCSFYKQIGHISKDCLNATHVWVEKKTDLQPPSSDEATPKTNMPAQQKPDTQMTDAQSPETETDDFEADLQKIMSTPHSSASESRMNEIRPISSGANPFSSSGANPFSSLVIIPSSQAPFSPPRDLPPPITFSSSSKDSHFVAALAANPIQTRRSSPFKHKVTKKRPSPPSHLSITLKNAFSTLDSSFLEPPPPILSPAPDGISQLLALTLNWLSIPFSLLLLSPSRMTCMSGDNQETTLHYLERRSCSKPERCLSLLAWQASIYFIWTERNNCLHRQHYRSSSSISTAASSLIKNKISSFRDQNSAFASTLFQIWIGG</sequence>
<comment type="caution">
    <text evidence="4">The sequence shown here is derived from an EMBL/GenBank/DDBJ whole genome shotgun (WGS) entry which is preliminary data.</text>
</comment>
<dbReference type="EMBL" id="JAGKQM010000015">
    <property type="protein sequence ID" value="KAH0879036.1"/>
    <property type="molecule type" value="Genomic_DNA"/>
</dbReference>
<feature type="compositionally biased region" description="Polar residues" evidence="1">
    <location>
        <begin position="422"/>
        <end position="433"/>
    </location>
</feature>
<evidence type="ECO:0000313" key="4">
    <source>
        <dbReference type="EMBL" id="KAH0879036.1"/>
    </source>
</evidence>
<name>A0ABQ7ZG56_BRANA</name>
<organism evidence="4 5">
    <name type="scientific">Brassica napus</name>
    <name type="common">Rape</name>
    <dbReference type="NCBI Taxonomy" id="3708"/>
    <lineage>
        <taxon>Eukaryota</taxon>
        <taxon>Viridiplantae</taxon>
        <taxon>Streptophyta</taxon>
        <taxon>Embryophyta</taxon>
        <taxon>Tracheophyta</taxon>
        <taxon>Spermatophyta</taxon>
        <taxon>Magnoliopsida</taxon>
        <taxon>eudicotyledons</taxon>
        <taxon>Gunneridae</taxon>
        <taxon>Pentapetalae</taxon>
        <taxon>rosids</taxon>
        <taxon>malvids</taxon>
        <taxon>Brassicales</taxon>
        <taxon>Brassicaceae</taxon>
        <taxon>Brassiceae</taxon>
        <taxon>Brassica</taxon>
    </lineage>
</organism>
<feature type="chain" id="PRO_5046066354" description="DUF4283 domain-containing protein" evidence="2">
    <location>
        <begin position="26"/>
        <end position="668"/>
    </location>
</feature>
<dbReference type="PANTHER" id="PTHR31286">
    <property type="entry name" value="GLYCINE-RICH CELL WALL STRUCTURAL PROTEIN 1.8-LIKE"/>
    <property type="match status" value="1"/>
</dbReference>
<evidence type="ECO:0000256" key="1">
    <source>
        <dbReference type="SAM" id="MobiDB-lite"/>
    </source>
</evidence>
<reference evidence="4 5" key="1">
    <citation type="submission" date="2021-05" db="EMBL/GenBank/DDBJ databases">
        <title>Genome Assembly of Synthetic Allotetraploid Brassica napus Reveals Homoeologous Exchanges between Subgenomes.</title>
        <authorList>
            <person name="Davis J.T."/>
        </authorList>
    </citation>
    <scope>NUCLEOTIDE SEQUENCE [LARGE SCALE GENOMIC DNA]</scope>
    <source>
        <strain evidence="5">cv. Da-Ae</strain>
        <tissue evidence="4">Seedling</tissue>
    </source>
</reference>
<evidence type="ECO:0000313" key="5">
    <source>
        <dbReference type="Proteomes" id="UP000824890"/>
    </source>
</evidence>
<keyword evidence="2" id="KW-0732">Signal</keyword>
<feature type="signal peptide" evidence="2">
    <location>
        <begin position="1"/>
        <end position="25"/>
    </location>
</feature>
<evidence type="ECO:0000256" key="2">
    <source>
        <dbReference type="SAM" id="SignalP"/>
    </source>
</evidence>
<accession>A0ABQ7ZG56</accession>
<feature type="domain" description="DUF4283" evidence="3">
    <location>
        <begin position="176"/>
        <end position="256"/>
    </location>
</feature>
<keyword evidence="5" id="KW-1185">Reference proteome</keyword>
<dbReference type="InterPro" id="IPR025558">
    <property type="entry name" value="DUF4283"/>
</dbReference>
<feature type="region of interest" description="Disordered" evidence="1">
    <location>
        <begin position="377"/>
        <end position="449"/>
    </location>
</feature>
<dbReference type="InterPro" id="IPR040256">
    <property type="entry name" value="At4g02000-like"/>
</dbReference>